<proteinExistence type="predicted"/>
<dbReference type="AlphaFoldDB" id="A0A556PM72"/>
<reference evidence="2 3" key="1">
    <citation type="submission" date="2019-07" db="EMBL/GenBank/DDBJ databases">
        <title>Allobacillus sp. nov. SKP isolated from shrimp paste of Euphausiacea.</title>
        <authorList>
            <person name="Kanchanasin P."/>
            <person name="Tanasupawat S."/>
            <person name="Shi W."/>
            <person name="Wu L."/>
            <person name="Ma J."/>
        </authorList>
    </citation>
    <scope>NUCLEOTIDE SEQUENCE [LARGE SCALE GENOMIC DNA]</scope>
    <source>
        <strain evidence="2 3">SKP4-8</strain>
    </source>
</reference>
<dbReference type="Proteomes" id="UP000316425">
    <property type="component" value="Unassembled WGS sequence"/>
</dbReference>
<dbReference type="OrthoDB" id="2972087at2"/>
<keyword evidence="3" id="KW-1185">Reference proteome</keyword>
<comment type="caution">
    <text evidence="2">The sequence shown here is derived from an EMBL/GenBank/DDBJ whole genome shotgun (WGS) entry which is preliminary data.</text>
</comment>
<dbReference type="EMBL" id="VMHE01000009">
    <property type="protein sequence ID" value="TSJ65486.1"/>
    <property type="molecule type" value="Genomic_DNA"/>
</dbReference>
<feature type="transmembrane region" description="Helical" evidence="1">
    <location>
        <begin position="12"/>
        <end position="32"/>
    </location>
</feature>
<feature type="transmembrane region" description="Helical" evidence="1">
    <location>
        <begin position="69"/>
        <end position="86"/>
    </location>
</feature>
<organism evidence="2 3">
    <name type="scientific">Allobacillus salarius</name>
    <dbReference type="NCBI Taxonomy" id="1955272"/>
    <lineage>
        <taxon>Bacteria</taxon>
        <taxon>Bacillati</taxon>
        <taxon>Bacillota</taxon>
        <taxon>Bacilli</taxon>
        <taxon>Bacillales</taxon>
        <taxon>Bacillaceae</taxon>
        <taxon>Allobacillus</taxon>
    </lineage>
</organism>
<evidence type="ECO:0000313" key="2">
    <source>
        <dbReference type="EMBL" id="TSJ65486.1"/>
    </source>
</evidence>
<evidence type="ECO:0008006" key="4">
    <source>
        <dbReference type="Google" id="ProtNLM"/>
    </source>
</evidence>
<keyword evidence="1" id="KW-0812">Transmembrane</keyword>
<gene>
    <name evidence="2" type="ORF">FPQ13_06680</name>
</gene>
<keyword evidence="1" id="KW-0472">Membrane</keyword>
<keyword evidence="1" id="KW-1133">Transmembrane helix</keyword>
<evidence type="ECO:0000313" key="3">
    <source>
        <dbReference type="Proteomes" id="UP000316425"/>
    </source>
</evidence>
<accession>A0A556PM72</accession>
<sequence>MSKEKINQTIKVIYGIVVTILFLFAADLILGNEGTNDRVGLLLIIVALFISFVYEFYKSLIEENKKSAIIDFLFVILGTVVIINIII</sequence>
<protein>
    <recommendedName>
        <fullName evidence="4">DUF4181 domain-containing protein</fullName>
    </recommendedName>
</protein>
<dbReference type="RefSeq" id="WP_144088560.1">
    <property type="nucleotide sequence ID" value="NZ_VMHE01000009.1"/>
</dbReference>
<name>A0A556PM72_9BACI</name>
<evidence type="ECO:0000256" key="1">
    <source>
        <dbReference type="SAM" id="Phobius"/>
    </source>
</evidence>
<feature type="transmembrane region" description="Helical" evidence="1">
    <location>
        <begin position="38"/>
        <end position="57"/>
    </location>
</feature>